<protein>
    <submittedName>
        <fullName evidence="9">PAS domain-containing protein</fullName>
    </submittedName>
</protein>
<dbReference type="InterPro" id="IPR011598">
    <property type="entry name" value="bHLH_dom"/>
</dbReference>
<dbReference type="Proteomes" id="UP000887581">
    <property type="component" value="Unplaced"/>
</dbReference>
<evidence type="ECO:0000256" key="1">
    <source>
        <dbReference type="ARBA" id="ARBA00004123"/>
    </source>
</evidence>
<organism evidence="8 9">
    <name type="scientific">Setaria digitata</name>
    <dbReference type="NCBI Taxonomy" id="48799"/>
    <lineage>
        <taxon>Eukaryota</taxon>
        <taxon>Metazoa</taxon>
        <taxon>Ecdysozoa</taxon>
        <taxon>Nematoda</taxon>
        <taxon>Chromadorea</taxon>
        <taxon>Rhabditida</taxon>
        <taxon>Spirurina</taxon>
        <taxon>Spiruromorpha</taxon>
        <taxon>Filarioidea</taxon>
        <taxon>Setariidae</taxon>
        <taxon>Setaria</taxon>
    </lineage>
</organism>
<dbReference type="InterPro" id="IPR013767">
    <property type="entry name" value="PAS_fold"/>
</dbReference>
<comment type="subcellular location">
    <subcellularLocation>
        <location evidence="1">Nucleus</location>
    </subcellularLocation>
</comment>
<dbReference type="Gene3D" id="3.30.450.20">
    <property type="entry name" value="PAS domain"/>
    <property type="match status" value="2"/>
</dbReference>
<dbReference type="InterPro" id="IPR000014">
    <property type="entry name" value="PAS"/>
</dbReference>
<keyword evidence="5" id="KW-0539">Nucleus</keyword>
<name>A0A915PW86_9BILA</name>
<dbReference type="CDD" id="cd00130">
    <property type="entry name" value="PAS"/>
    <property type="match status" value="2"/>
</dbReference>
<dbReference type="Pfam" id="PF00989">
    <property type="entry name" value="PAS"/>
    <property type="match status" value="1"/>
</dbReference>
<keyword evidence="8" id="KW-1185">Reference proteome</keyword>
<accession>A0A915PW86</accession>
<evidence type="ECO:0000259" key="6">
    <source>
        <dbReference type="PROSITE" id="PS50112"/>
    </source>
</evidence>
<dbReference type="PANTHER" id="PTHR23043">
    <property type="entry name" value="HYPOXIA-INDUCIBLE FACTOR 1 ALPHA"/>
    <property type="match status" value="1"/>
</dbReference>
<dbReference type="InterPro" id="IPR035965">
    <property type="entry name" value="PAS-like_dom_sf"/>
</dbReference>
<evidence type="ECO:0000256" key="4">
    <source>
        <dbReference type="ARBA" id="ARBA00023163"/>
    </source>
</evidence>
<evidence type="ECO:0000256" key="5">
    <source>
        <dbReference type="ARBA" id="ARBA00023242"/>
    </source>
</evidence>
<dbReference type="GO" id="GO:0005634">
    <property type="term" value="C:nucleus"/>
    <property type="evidence" value="ECO:0007669"/>
    <property type="project" value="UniProtKB-SubCell"/>
</dbReference>
<dbReference type="NCBIfam" id="TIGR00229">
    <property type="entry name" value="sensory_box"/>
    <property type="match status" value="1"/>
</dbReference>
<keyword evidence="2" id="KW-0677">Repeat</keyword>
<feature type="domain" description="BHLH" evidence="7">
    <location>
        <begin position="1"/>
        <end position="47"/>
    </location>
</feature>
<keyword evidence="3" id="KW-0805">Transcription regulation</keyword>
<dbReference type="PROSITE" id="PS50112">
    <property type="entry name" value="PAS"/>
    <property type="match status" value="1"/>
</dbReference>
<dbReference type="PANTHER" id="PTHR23043:SF36">
    <property type="entry name" value="PROTEIN SINGLE-MINDED"/>
    <property type="match status" value="1"/>
</dbReference>
<dbReference type="AlphaFoldDB" id="A0A915PW86"/>
<evidence type="ECO:0000313" key="9">
    <source>
        <dbReference type="WBParaSite" id="sdigi.contig3.g458.t1"/>
    </source>
</evidence>
<dbReference type="SMART" id="SM00091">
    <property type="entry name" value="PAS"/>
    <property type="match status" value="2"/>
</dbReference>
<evidence type="ECO:0000256" key="3">
    <source>
        <dbReference type="ARBA" id="ARBA00023015"/>
    </source>
</evidence>
<dbReference type="WBParaSite" id="sdigi.contig3.g458.t1">
    <property type="protein sequence ID" value="sdigi.contig3.g458.t1"/>
    <property type="gene ID" value="sdigi.contig3.g458"/>
</dbReference>
<sequence>MSARNRRDLENRELEALAQCLPLAAAITFQLDKASIVRLTSAYLALRNVFPPRNSSGQIETMAIGSFLLQTLDGFVLILDANGKMMYVSETASVHLGLSQVELIGSSIFDFLHRDDELELRHILSNNDFNCTQFTNGRDGDHSYDEEIERMFFIRLKCVLPKRNAGIIYNGYKTISCWGYSKISHNGGRVTNMGLLAVGYMLTRSGITELKLSSSMFMFRARLDLNIIFVDSRVTALTGFGASSLLDTSLYQMVLLEDAHTIEKAHKICNVIEVSGQLSSELFIIEMSALMGNSGASNEFMYERQFTYATSYTYATLSALQVTHGYLAWVCLLLGVHCLICKKECYIQLRDHLLTSNCSKREGDMTLAIIQLDAEEDVPGSTLGEYSNLFYKGAPASAPLYLDYNPHIFQDK</sequence>
<dbReference type="SUPFAM" id="SSF55785">
    <property type="entry name" value="PYP-like sensor domain (PAS domain)"/>
    <property type="match status" value="2"/>
</dbReference>
<evidence type="ECO:0000313" key="8">
    <source>
        <dbReference type="Proteomes" id="UP000887581"/>
    </source>
</evidence>
<evidence type="ECO:0000259" key="7">
    <source>
        <dbReference type="PROSITE" id="PS50888"/>
    </source>
</evidence>
<reference evidence="9" key="1">
    <citation type="submission" date="2022-11" db="UniProtKB">
        <authorList>
            <consortium name="WormBaseParasite"/>
        </authorList>
    </citation>
    <scope>IDENTIFICATION</scope>
</reference>
<dbReference type="GO" id="GO:0000981">
    <property type="term" value="F:DNA-binding transcription factor activity, RNA polymerase II-specific"/>
    <property type="evidence" value="ECO:0007669"/>
    <property type="project" value="TreeGrafter"/>
</dbReference>
<dbReference type="GO" id="GO:0046983">
    <property type="term" value="F:protein dimerization activity"/>
    <property type="evidence" value="ECO:0007669"/>
    <property type="project" value="InterPro"/>
</dbReference>
<proteinExistence type="predicted"/>
<dbReference type="GO" id="GO:0000977">
    <property type="term" value="F:RNA polymerase II transcription regulatory region sequence-specific DNA binding"/>
    <property type="evidence" value="ECO:0007669"/>
    <property type="project" value="TreeGrafter"/>
</dbReference>
<keyword evidence="4" id="KW-0804">Transcription</keyword>
<dbReference type="PROSITE" id="PS50888">
    <property type="entry name" value="BHLH"/>
    <property type="match status" value="1"/>
</dbReference>
<feature type="domain" description="PAS" evidence="6">
    <location>
        <begin position="68"/>
        <end position="126"/>
    </location>
</feature>
<dbReference type="GO" id="GO:0010557">
    <property type="term" value="P:positive regulation of macromolecule biosynthetic process"/>
    <property type="evidence" value="ECO:0007669"/>
    <property type="project" value="UniProtKB-ARBA"/>
</dbReference>
<evidence type="ECO:0000256" key="2">
    <source>
        <dbReference type="ARBA" id="ARBA00022737"/>
    </source>
</evidence>